<name>A0AAD1IKK8_9MYCO</name>
<feature type="compositionally biased region" description="Low complexity" evidence="1">
    <location>
        <begin position="161"/>
        <end position="171"/>
    </location>
</feature>
<keyword evidence="2" id="KW-0812">Transmembrane</keyword>
<protein>
    <recommendedName>
        <fullName evidence="5">MmpS3 protein</fullName>
    </recommendedName>
</protein>
<feature type="compositionally biased region" description="Polar residues" evidence="1">
    <location>
        <begin position="1"/>
        <end position="13"/>
    </location>
</feature>
<dbReference type="Proteomes" id="UP000466607">
    <property type="component" value="Chromosome"/>
</dbReference>
<keyword evidence="2" id="KW-1133">Transmembrane helix</keyword>
<reference evidence="3 4" key="1">
    <citation type="journal article" date="2019" name="Emerg. Microbes Infect.">
        <title>Comprehensive subspecies identification of 175 nontuberculous mycobacteria species based on 7547 genomic profiles.</title>
        <authorList>
            <person name="Matsumoto Y."/>
            <person name="Kinjo T."/>
            <person name="Motooka D."/>
            <person name="Nabeya D."/>
            <person name="Jung N."/>
            <person name="Uechi K."/>
            <person name="Horii T."/>
            <person name="Iida T."/>
            <person name="Fujita J."/>
            <person name="Nakamura S."/>
        </authorList>
    </citation>
    <scope>NUCLEOTIDE SEQUENCE [LARGE SCALE GENOMIC DNA]</scope>
    <source>
        <strain evidence="3 4">JCM 17423</strain>
    </source>
</reference>
<feature type="compositionally biased region" description="Low complexity" evidence="1">
    <location>
        <begin position="178"/>
        <end position="189"/>
    </location>
</feature>
<feature type="compositionally biased region" description="Pro residues" evidence="1">
    <location>
        <begin position="203"/>
        <end position="216"/>
    </location>
</feature>
<dbReference type="Gene3D" id="2.60.40.2880">
    <property type="entry name" value="MmpS1-5, C-terminal soluble domain"/>
    <property type="match status" value="1"/>
</dbReference>
<evidence type="ECO:0000256" key="2">
    <source>
        <dbReference type="SAM" id="Phobius"/>
    </source>
</evidence>
<organism evidence="3 4">
    <name type="scientific">Mycolicibacterium litorale</name>
    <dbReference type="NCBI Taxonomy" id="758802"/>
    <lineage>
        <taxon>Bacteria</taxon>
        <taxon>Bacillati</taxon>
        <taxon>Actinomycetota</taxon>
        <taxon>Actinomycetes</taxon>
        <taxon>Mycobacteriales</taxon>
        <taxon>Mycobacteriaceae</taxon>
        <taxon>Mycolicibacterium</taxon>
    </lineage>
</organism>
<evidence type="ECO:0000313" key="3">
    <source>
        <dbReference type="EMBL" id="BBY17154.1"/>
    </source>
</evidence>
<feature type="region of interest" description="Disordered" evidence="1">
    <location>
        <begin position="147"/>
        <end position="216"/>
    </location>
</feature>
<keyword evidence="2" id="KW-0472">Membrane</keyword>
<gene>
    <name evidence="3" type="ORF">MLIT_27460</name>
</gene>
<proteinExistence type="predicted"/>
<evidence type="ECO:0008006" key="5">
    <source>
        <dbReference type="Google" id="ProtNLM"/>
    </source>
</evidence>
<feature type="region of interest" description="Disordered" evidence="1">
    <location>
        <begin position="1"/>
        <end position="100"/>
    </location>
</feature>
<feature type="compositionally biased region" description="Low complexity" evidence="1">
    <location>
        <begin position="71"/>
        <end position="84"/>
    </location>
</feature>
<feature type="compositionally biased region" description="Basic and acidic residues" evidence="1">
    <location>
        <begin position="14"/>
        <end position="45"/>
    </location>
</feature>
<dbReference type="InterPro" id="IPR038468">
    <property type="entry name" value="MmpS_C"/>
</dbReference>
<sequence length="307" mass="32270">MTRQYSPHTPYSRTRTERLDRARADYRGYGEPPSHEPYDGSEHPGYRQYAESAIGSDTYRARESHGGYTGYTGYSGYPGYGDYRPPGDRTSAEPADLEDDTEDYEDYEAYVTAIDSRWKWIAGASGAILLVAVICTVVILGGGDSGSVSATVAPPAPSRPPATAAPQDTAAPLPPPVASLAPETVTTVTPTPPPAPSESVAPEPVPTAVAPPPPPAANSRTITYTVTGNRQIIDLVTVIYTDQQGALQTDVNVALPWSKTVVLDPGVELKSVTATSVGGQLNCAITDAAGTALVAQNNNSMIATCTQ</sequence>
<accession>A0AAD1IKK8</accession>
<feature type="transmembrane region" description="Helical" evidence="2">
    <location>
        <begin position="120"/>
        <end position="141"/>
    </location>
</feature>
<evidence type="ECO:0000313" key="4">
    <source>
        <dbReference type="Proteomes" id="UP000466607"/>
    </source>
</evidence>
<keyword evidence="4" id="KW-1185">Reference proteome</keyword>
<dbReference type="EMBL" id="AP022586">
    <property type="protein sequence ID" value="BBY17154.1"/>
    <property type="molecule type" value="Genomic_DNA"/>
</dbReference>
<evidence type="ECO:0000256" key="1">
    <source>
        <dbReference type="SAM" id="MobiDB-lite"/>
    </source>
</evidence>
<dbReference type="AlphaFoldDB" id="A0AAD1IKK8"/>
<dbReference type="RefSeq" id="WP_134053628.1">
    <property type="nucleotide sequence ID" value="NZ_AP022586.1"/>
</dbReference>